<organism evidence="2 3">
    <name type="scientific">Ambispora gerdemannii</name>
    <dbReference type="NCBI Taxonomy" id="144530"/>
    <lineage>
        <taxon>Eukaryota</taxon>
        <taxon>Fungi</taxon>
        <taxon>Fungi incertae sedis</taxon>
        <taxon>Mucoromycota</taxon>
        <taxon>Glomeromycotina</taxon>
        <taxon>Glomeromycetes</taxon>
        <taxon>Archaeosporales</taxon>
        <taxon>Ambisporaceae</taxon>
        <taxon>Ambispora</taxon>
    </lineage>
</organism>
<evidence type="ECO:0000313" key="2">
    <source>
        <dbReference type="EMBL" id="CAG8486284.1"/>
    </source>
</evidence>
<evidence type="ECO:0000256" key="1">
    <source>
        <dbReference type="ARBA" id="ARBA00022967"/>
    </source>
</evidence>
<proteinExistence type="predicted"/>
<evidence type="ECO:0000313" key="3">
    <source>
        <dbReference type="Proteomes" id="UP000789831"/>
    </source>
</evidence>
<dbReference type="OrthoDB" id="432719at2759"/>
<name>A0A9N8WGA7_9GLOM</name>
<dbReference type="EMBL" id="CAJVPL010000348">
    <property type="protein sequence ID" value="CAG8486284.1"/>
    <property type="molecule type" value="Genomic_DNA"/>
</dbReference>
<dbReference type="GO" id="GO:0016020">
    <property type="term" value="C:membrane"/>
    <property type="evidence" value="ECO:0007669"/>
    <property type="project" value="TreeGrafter"/>
</dbReference>
<gene>
    <name evidence="2" type="ORF">AGERDE_LOCUS3501</name>
</gene>
<dbReference type="GO" id="GO:0043682">
    <property type="term" value="F:P-type divalent copper transporter activity"/>
    <property type="evidence" value="ECO:0007669"/>
    <property type="project" value="TreeGrafter"/>
</dbReference>
<dbReference type="PANTHER" id="PTHR43520">
    <property type="entry name" value="ATP7, ISOFORM B"/>
    <property type="match status" value="1"/>
</dbReference>
<dbReference type="Proteomes" id="UP000789831">
    <property type="component" value="Unassembled WGS sequence"/>
</dbReference>
<keyword evidence="1" id="KW-1278">Translocase</keyword>
<accession>A0A9N8WGA7</accession>
<dbReference type="PANTHER" id="PTHR43520:SF8">
    <property type="entry name" value="P-TYPE CU(+) TRANSPORTER"/>
    <property type="match status" value="1"/>
</dbReference>
<keyword evidence="3" id="KW-1185">Reference proteome</keyword>
<dbReference type="GO" id="GO:0005507">
    <property type="term" value="F:copper ion binding"/>
    <property type="evidence" value="ECO:0007669"/>
    <property type="project" value="TreeGrafter"/>
</dbReference>
<dbReference type="GO" id="GO:0055070">
    <property type="term" value="P:copper ion homeostasis"/>
    <property type="evidence" value="ECO:0007669"/>
    <property type="project" value="TreeGrafter"/>
</dbReference>
<comment type="caution">
    <text evidence="2">The sequence shown here is derived from an EMBL/GenBank/DDBJ whole genome shotgun (WGS) entry which is preliminary data.</text>
</comment>
<reference evidence="2" key="1">
    <citation type="submission" date="2021-06" db="EMBL/GenBank/DDBJ databases">
        <authorList>
            <person name="Kallberg Y."/>
            <person name="Tangrot J."/>
            <person name="Rosling A."/>
        </authorList>
    </citation>
    <scope>NUCLEOTIDE SEQUENCE</scope>
    <source>
        <strain evidence="2">MT106</strain>
    </source>
</reference>
<dbReference type="AlphaFoldDB" id="A0A9N8WGA7"/>
<protein>
    <submittedName>
        <fullName evidence="2">9532_t:CDS:1</fullName>
    </submittedName>
</protein>
<sequence>MDGSKSKGKNIRYYNELMELQPDKATLMKFIQNGQAEFIEHEIDSDLIQSKSQRQLPVSKGVGDIVISATVNQTSTIWIKATRVGTDTTQSTCPRAMGLASPTTIMVGTGIAAKLVILIKGEAIELTTKWISIGNVNNYQCELSLNNVTLEAVTEVPGKGLEARVKVDFVPPNFFTANYNPVISGSDSNRDTSVSYNVFIGNERCGSSIVLVGLRKLSEKKDGLILAQFAVADTPRPDAAKTVAALKS</sequence>